<dbReference type="InterPro" id="IPR036188">
    <property type="entry name" value="FAD/NAD-bd_sf"/>
</dbReference>
<dbReference type="GO" id="GO:0055130">
    <property type="term" value="P:D-alanine catabolic process"/>
    <property type="evidence" value="ECO:0007669"/>
    <property type="project" value="TreeGrafter"/>
</dbReference>
<dbReference type="GO" id="GO:0005886">
    <property type="term" value="C:plasma membrane"/>
    <property type="evidence" value="ECO:0007669"/>
    <property type="project" value="TreeGrafter"/>
</dbReference>
<accession>A0A1G7JUN2</accession>
<dbReference type="Pfam" id="PF01266">
    <property type="entry name" value="DAO"/>
    <property type="match status" value="1"/>
</dbReference>
<dbReference type="RefSeq" id="WP_074553935.1">
    <property type="nucleotide sequence ID" value="NZ_CP119563.1"/>
</dbReference>
<gene>
    <name evidence="4" type="ORF">SAMN04244550_01978</name>
</gene>
<dbReference type="InterPro" id="IPR006076">
    <property type="entry name" value="FAD-dep_OxRdtase"/>
</dbReference>
<dbReference type="Gene3D" id="3.30.9.10">
    <property type="entry name" value="D-Amino Acid Oxidase, subunit A, domain 2"/>
    <property type="match status" value="1"/>
</dbReference>
<dbReference type="GO" id="GO:0005737">
    <property type="term" value="C:cytoplasm"/>
    <property type="evidence" value="ECO:0007669"/>
    <property type="project" value="TreeGrafter"/>
</dbReference>
<dbReference type="Proteomes" id="UP000183812">
    <property type="component" value="Unassembled WGS sequence"/>
</dbReference>
<dbReference type="PANTHER" id="PTHR13847">
    <property type="entry name" value="SARCOSINE DEHYDROGENASE-RELATED"/>
    <property type="match status" value="1"/>
</dbReference>
<sequence>MEPLAILPPSTADIPAQTTVVVIGAGIVGLSAALTLIERGIPVTVLEKGRIGAEQSGRNLGWVRKTSRAPADVPLAQAADRLWAEMPARIGADCGYRAAGILFVTRSQKQMAIYEDWLKAVSPLDLGAKLLSPGDIDRLVPGGKGDWLGGVHTPSDGRAEPSLACAALARAVLAKGGRIIENCAVRSLATRGGQVAGVVTERGEIGCEKVILAAGLWSRRFLGNQGIFLPTLPLICSVLRTAPMEGPCETAVGGPDFSFRKRQDGGFTITQRGRLDAPLTPDHLRLGLRYLPVLRAQKGATQVGLGRHFLHELLSARHWKDDQITPFERCRIIDPDVNPALNAEAMAALRKAWPVFDQARIAAAWAGMIDVTPDGDPVIDTVAALPGLILATGFSGHGFGTGPAAGQLAADLATDHAPIVDPAPYRLARF</sequence>
<feature type="domain" description="FAD dependent oxidoreductase" evidence="3">
    <location>
        <begin position="20"/>
        <end position="412"/>
    </location>
</feature>
<proteinExistence type="inferred from homology"/>
<dbReference type="EMBL" id="FNAY01000009">
    <property type="protein sequence ID" value="SDF28680.1"/>
    <property type="molecule type" value="Genomic_DNA"/>
</dbReference>
<evidence type="ECO:0000259" key="3">
    <source>
        <dbReference type="Pfam" id="PF01266"/>
    </source>
</evidence>
<dbReference type="SUPFAM" id="SSF51905">
    <property type="entry name" value="FAD/NAD(P)-binding domain"/>
    <property type="match status" value="1"/>
</dbReference>
<dbReference type="GO" id="GO:0008718">
    <property type="term" value="F:D-amino-acid dehydrogenase activity"/>
    <property type="evidence" value="ECO:0007669"/>
    <property type="project" value="TreeGrafter"/>
</dbReference>
<organism evidence="4 5">
    <name type="scientific">Rhodobacter capsulatus</name>
    <name type="common">Rhodopseudomonas capsulata</name>
    <dbReference type="NCBI Taxonomy" id="1061"/>
    <lineage>
        <taxon>Bacteria</taxon>
        <taxon>Pseudomonadati</taxon>
        <taxon>Pseudomonadota</taxon>
        <taxon>Alphaproteobacteria</taxon>
        <taxon>Rhodobacterales</taxon>
        <taxon>Rhodobacter group</taxon>
        <taxon>Rhodobacter</taxon>
    </lineage>
</organism>
<evidence type="ECO:0000256" key="2">
    <source>
        <dbReference type="ARBA" id="ARBA00023002"/>
    </source>
</evidence>
<dbReference type="Gene3D" id="3.50.50.60">
    <property type="entry name" value="FAD/NAD(P)-binding domain"/>
    <property type="match status" value="1"/>
</dbReference>
<reference evidence="4 5" key="1">
    <citation type="submission" date="2016-10" db="EMBL/GenBank/DDBJ databases">
        <authorList>
            <person name="de Groot N.N."/>
        </authorList>
    </citation>
    <scope>NUCLEOTIDE SEQUENCE [LARGE SCALE GENOMIC DNA]</scope>
    <source>
        <strain evidence="5">DSM 938 / 37b4</strain>
    </source>
</reference>
<keyword evidence="2" id="KW-0560">Oxidoreductase</keyword>
<comment type="similarity">
    <text evidence="1">Belongs to the DadA oxidoreductase family.</text>
</comment>
<dbReference type="PANTHER" id="PTHR13847:SF280">
    <property type="entry name" value="D-AMINO ACID DEHYDROGENASE"/>
    <property type="match status" value="1"/>
</dbReference>
<evidence type="ECO:0000313" key="4">
    <source>
        <dbReference type="EMBL" id="SDF28680.1"/>
    </source>
</evidence>
<protein>
    <submittedName>
        <fullName evidence="4">Glycine/D-amino acid oxidase</fullName>
    </submittedName>
</protein>
<evidence type="ECO:0000256" key="1">
    <source>
        <dbReference type="ARBA" id="ARBA00009410"/>
    </source>
</evidence>
<evidence type="ECO:0000313" key="5">
    <source>
        <dbReference type="Proteomes" id="UP000183812"/>
    </source>
</evidence>
<dbReference type="OrthoDB" id="9787190at2"/>
<name>A0A1G7JUN2_RHOCA</name>
<dbReference type="AlphaFoldDB" id="A0A1G7JUN2"/>